<gene>
    <name evidence="2" type="ORF">JF76_17340</name>
</gene>
<accession>A0A0F4L7I9</accession>
<dbReference type="STRING" id="1218493.JF76_17340"/>
<dbReference type="OrthoDB" id="5419659at2"/>
<dbReference type="EMBL" id="JXBY01000028">
    <property type="protein sequence ID" value="KJY54224.1"/>
    <property type="molecule type" value="Genomic_DNA"/>
</dbReference>
<comment type="caution">
    <text evidence="2">The sequence shown here is derived from an EMBL/GenBank/DDBJ whole genome shotgun (WGS) entry which is preliminary data.</text>
</comment>
<dbReference type="Pfam" id="PF15919">
    <property type="entry name" value="HicB_lk_antitox"/>
    <property type="match status" value="1"/>
</dbReference>
<dbReference type="SUPFAM" id="SSF143100">
    <property type="entry name" value="TTHA1013/TTHA0281-like"/>
    <property type="match status" value="1"/>
</dbReference>
<organism evidence="2 3">
    <name type="scientific">Lactobacillus kullabergensis</name>
    <dbReference type="NCBI Taxonomy" id="1218493"/>
    <lineage>
        <taxon>Bacteria</taxon>
        <taxon>Bacillati</taxon>
        <taxon>Bacillota</taxon>
        <taxon>Bacilli</taxon>
        <taxon>Lactobacillales</taxon>
        <taxon>Lactobacillaceae</taxon>
        <taxon>Lactobacillus</taxon>
    </lineage>
</organism>
<dbReference type="InterPro" id="IPR031807">
    <property type="entry name" value="HicB-like"/>
</dbReference>
<name>A0A0F4L7I9_9LACO</name>
<dbReference type="InterPro" id="IPR035069">
    <property type="entry name" value="TTHA1013/TTHA0281-like"/>
</dbReference>
<evidence type="ECO:0000313" key="2">
    <source>
        <dbReference type="EMBL" id="KJY54224.1"/>
    </source>
</evidence>
<reference evidence="2 3" key="1">
    <citation type="submission" date="2014-12" db="EMBL/GenBank/DDBJ databases">
        <title>Comparative genomics of the lactic acid bacteria isolated from the honey bee gut.</title>
        <authorList>
            <person name="Ellegaard K.M."/>
            <person name="Tamarit D."/>
            <person name="Javelind E."/>
            <person name="Olofsson T."/>
            <person name="Andersson S.G."/>
            <person name="Vasquez A."/>
        </authorList>
    </citation>
    <scope>NUCLEOTIDE SEQUENCE [LARGE SCALE GENOMIC DNA]</scope>
    <source>
        <strain evidence="2 3">Biut2</strain>
    </source>
</reference>
<dbReference type="PATRIC" id="fig|1218493.3.peg.1817"/>
<sequence length="126" mass="14121">MSKLLVYPVILHPEDTGYTVEVPDITGGFTQGEDLTNALEMASDMIGLMLEDTTNYPKPSKLESIHVADNDIKTIVAIDMDDYRRNNSKTIRKTVTVPEYLVKMGKEKNLNFSTVLTKALKTELNL</sequence>
<protein>
    <submittedName>
        <fullName evidence="2">Phage protein</fullName>
    </submittedName>
</protein>
<dbReference type="AlphaFoldDB" id="A0A0F4L7I9"/>
<evidence type="ECO:0000259" key="1">
    <source>
        <dbReference type="Pfam" id="PF15919"/>
    </source>
</evidence>
<feature type="domain" description="HicB-like antitoxin of toxin-antitoxin system" evidence="1">
    <location>
        <begin position="7"/>
        <end position="103"/>
    </location>
</feature>
<dbReference type="RefSeq" id="WP_045928698.1">
    <property type="nucleotide sequence ID" value="NZ_JBHSZS010000008.1"/>
</dbReference>
<dbReference type="HOGENOM" id="CLU_114047_0_0_9"/>
<proteinExistence type="predicted"/>
<dbReference type="Proteomes" id="UP000033533">
    <property type="component" value="Unassembled WGS sequence"/>
</dbReference>
<evidence type="ECO:0000313" key="3">
    <source>
        <dbReference type="Proteomes" id="UP000033533"/>
    </source>
</evidence>
<dbReference type="Gene3D" id="3.30.160.250">
    <property type="match status" value="1"/>
</dbReference>